<dbReference type="SUPFAM" id="SSF49899">
    <property type="entry name" value="Concanavalin A-like lectins/glucanases"/>
    <property type="match status" value="1"/>
</dbReference>
<name>A0A3B0CGR9_9BACL</name>
<feature type="domain" description="LamG-like jellyroll fold" evidence="3">
    <location>
        <begin position="86"/>
        <end position="224"/>
    </location>
</feature>
<reference evidence="4 5" key="1">
    <citation type="journal article" date="2007" name="Int. J. Syst. Evol. Microbiol.">
        <title>Paenibacillus ginsengarvi sp. nov., isolated from soil from ginseng cultivation.</title>
        <authorList>
            <person name="Yoon M.H."/>
            <person name="Ten L.N."/>
            <person name="Im W.T."/>
        </authorList>
    </citation>
    <scope>NUCLEOTIDE SEQUENCE [LARGE SCALE GENOMIC DNA]</scope>
    <source>
        <strain evidence="4 5">KCTC 13059</strain>
    </source>
</reference>
<dbReference type="EMBL" id="RBAH01000008">
    <property type="protein sequence ID" value="RKN84360.1"/>
    <property type="molecule type" value="Genomic_DNA"/>
</dbReference>
<comment type="caution">
    <text evidence="4">The sequence shown here is derived from an EMBL/GenBank/DDBJ whole genome shotgun (WGS) entry which is preliminary data.</text>
</comment>
<gene>
    <name evidence="4" type="ORF">D7M11_12765</name>
</gene>
<evidence type="ECO:0000313" key="4">
    <source>
        <dbReference type="EMBL" id="RKN84360.1"/>
    </source>
</evidence>
<accession>A0A3B0CGR9</accession>
<proteinExistence type="predicted"/>
<dbReference type="AlphaFoldDB" id="A0A3B0CGR9"/>
<evidence type="ECO:0000259" key="3">
    <source>
        <dbReference type="SMART" id="SM00560"/>
    </source>
</evidence>
<dbReference type="SMART" id="SM00560">
    <property type="entry name" value="LamGL"/>
    <property type="match status" value="1"/>
</dbReference>
<organism evidence="4 5">
    <name type="scientific">Paenibacillus ginsengarvi</name>
    <dbReference type="NCBI Taxonomy" id="400777"/>
    <lineage>
        <taxon>Bacteria</taxon>
        <taxon>Bacillati</taxon>
        <taxon>Bacillota</taxon>
        <taxon>Bacilli</taxon>
        <taxon>Bacillales</taxon>
        <taxon>Paenibacillaceae</taxon>
        <taxon>Paenibacillus</taxon>
    </lineage>
</organism>
<evidence type="ECO:0000313" key="5">
    <source>
        <dbReference type="Proteomes" id="UP000282311"/>
    </source>
</evidence>
<dbReference type="InterPro" id="IPR013320">
    <property type="entry name" value="ConA-like_dom_sf"/>
</dbReference>
<dbReference type="Pfam" id="PF13385">
    <property type="entry name" value="Laminin_G_3"/>
    <property type="match status" value="1"/>
</dbReference>
<keyword evidence="2" id="KW-1015">Disulfide bond</keyword>
<dbReference type="Gene3D" id="2.60.120.200">
    <property type="match status" value="1"/>
</dbReference>
<keyword evidence="1" id="KW-0732">Signal</keyword>
<sequence length="621" mass="69496">MFRGSGIYLLECDTKEAHHLNRLRDGLLGEYLFDGCAADSSGNGNDGRVEGAALTANRFGEADRALAFTGRGECIVLDPPPALREDAFALSLWVKYDENAVMEWWNNALVSQDDHGLASDQTRRVFQLSTMGEHITWHRMMKSADLKSKQPVRRGVWVHVAAVYGDGLHRLYVNGELHDSQAGAFAPNLEEPIYIGKKNSPEPRFFFHGALDDIRIYNRTLSPEEVCELFTEHGYTGELSLDPGQACEPVSIPALPNVTSAHPFPVKKTLLRQSFNWNDCYNSLALAIHGAIQYSSRPVGLAQTLVYTGQAFVMNTDTTAGPMDVYGDGRLLQEGLENLGFDMEVLEAGIYGGSWEEDTIQKTLEMIRESINRGIAVVGWNLDNYEHGLIYGYDDERQMLNIHDINARQGGELSYGDFGRRSRNGTAVEPELFVLVLRERERKPHINATRYTAEDDASYKQSLRAALSLAVRHMEDDSVTVEGRRCGIAAFEAWIAAFEAGSAHPFFTSYNLLWITSTRQYVVPFFAQSAITHCMSLQDHKLQRYMLDLAGFVMAGYQAWVKLRELFPFPKSADTTEPLLKAKAIRLLQEAREAEIATLELLRETVKHLSAEAEPLTLTGK</sequence>
<evidence type="ECO:0000256" key="1">
    <source>
        <dbReference type="ARBA" id="ARBA00022729"/>
    </source>
</evidence>
<evidence type="ECO:0000256" key="2">
    <source>
        <dbReference type="ARBA" id="ARBA00023157"/>
    </source>
</evidence>
<dbReference type="InterPro" id="IPR006558">
    <property type="entry name" value="LamG-like"/>
</dbReference>
<protein>
    <submittedName>
        <fullName evidence="4">LamG domain-containing protein</fullName>
    </submittedName>
</protein>
<keyword evidence="5" id="KW-1185">Reference proteome</keyword>
<dbReference type="Proteomes" id="UP000282311">
    <property type="component" value="Unassembled WGS sequence"/>
</dbReference>